<name>A0A0V0UD99_9BILA</name>
<dbReference type="AlphaFoldDB" id="A0A0V0UD99"/>
<protein>
    <submittedName>
        <fullName evidence="2">Uncharacterized protein</fullName>
    </submittedName>
</protein>
<reference evidence="2 3" key="1">
    <citation type="submission" date="2015-01" db="EMBL/GenBank/DDBJ databases">
        <title>Evolution of Trichinella species and genotypes.</title>
        <authorList>
            <person name="Korhonen P.K."/>
            <person name="Edoardo P."/>
            <person name="Giuseppe L.R."/>
            <person name="Gasser R.B."/>
        </authorList>
    </citation>
    <scope>NUCLEOTIDE SEQUENCE [LARGE SCALE GENOMIC DNA]</scope>
    <source>
        <strain evidence="2">ISS417</strain>
    </source>
</reference>
<gene>
    <name evidence="2" type="ORF">T05_14954</name>
</gene>
<dbReference type="EMBL" id="JYDJ01000019">
    <property type="protein sequence ID" value="KRX49242.1"/>
    <property type="molecule type" value="Genomic_DNA"/>
</dbReference>
<comment type="caution">
    <text evidence="2">The sequence shown here is derived from an EMBL/GenBank/DDBJ whole genome shotgun (WGS) entry which is preliminary data.</text>
</comment>
<feature type="compositionally biased region" description="Basic and acidic residues" evidence="1">
    <location>
        <begin position="321"/>
        <end position="336"/>
    </location>
</feature>
<evidence type="ECO:0000256" key="1">
    <source>
        <dbReference type="SAM" id="MobiDB-lite"/>
    </source>
</evidence>
<feature type="region of interest" description="Disordered" evidence="1">
    <location>
        <begin position="318"/>
        <end position="343"/>
    </location>
</feature>
<proteinExistence type="predicted"/>
<evidence type="ECO:0000313" key="2">
    <source>
        <dbReference type="EMBL" id="KRX49242.1"/>
    </source>
</evidence>
<organism evidence="2 3">
    <name type="scientific">Trichinella murrelli</name>
    <dbReference type="NCBI Taxonomy" id="144512"/>
    <lineage>
        <taxon>Eukaryota</taxon>
        <taxon>Metazoa</taxon>
        <taxon>Ecdysozoa</taxon>
        <taxon>Nematoda</taxon>
        <taxon>Enoplea</taxon>
        <taxon>Dorylaimia</taxon>
        <taxon>Trichinellida</taxon>
        <taxon>Trichinellidae</taxon>
        <taxon>Trichinella</taxon>
    </lineage>
</organism>
<sequence length="490" mass="54647">MLRALSFASSADPLDCFAVSSAHLVSTFREKIQKLPKIFIVVNAGDAGRLGERQVGEECRQFRRRTLPGRWHAHGGPFCQRRRRVPFLRRHGPPPQTVDGGTARRDALRTPAPVGFVLPPLRQFALVDFVRRVVRFDRLGNRLARPLDQIERVVGRRLQPLLAARRRALLLPVRVPRHRHRPSVQSAGRSLLAADQARTQSVRVVFADSGRVRPGVAVDAVGNFQTPTAPAGAQRLRARSATGDGGRLRRHVAPLCPVLLFDRTARSASVQTVPAQIDQIGHARPGLGQFSHCRHHRRSFPLDWPLSVGIGQFGLVAPSDPPHDRLRPPSRHELHRSGTSVRPARRTVVEQVSVRRPSATLLAVGTVRHSAPPLVRRHASADGPLGRADCRLPVAAPSRHFSPTGTVFGYRHAPRCPTGFARPACRVRRPRDLFLFDVGHSNCHASSRRQPGRIVEKFPLLLFANKPTATFHYRHRRLDRLAPVQYRRVC</sequence>
<accession>A0A0V0UD99</accession>
<keyword evidence="3" id="KW-1185">Reference proteome</keyword>
<dbReference type="Proteomes" id="UP000055048">
    <property type="component" value="Unassembled WGS sequence"/>
</dbReference>
<evidence type="ECO:0000313" key="3">
    <source>
        <dbReference type="Proteomes" id="UP000055048"/>
    </source>
</evidence>